<comment type="caution">
    <text evidence="3">The sequence shown here is derived from an EMBL/GenBank/DDBJ whole genome shotgun (WGS) entry which is preliminary data.</text>
</comment>
<keyword evidence="2" id="KW-0812">Transmembrane</keyword>
<keyword evidence="2" id="KW-0472">Membrane</keyword>
<dbReference type="STRING" id="45070.Lnau_2540"/>
<dbReference type="EMBL" id="LNYO01000024">
    <property type="protein sequence ID" value="KTD32892.1"/>
    <property type="molecule type" value="Genomic_DNA"/>
</dbReference>
<reference evidence="3 4" key="1">
    <citation type="submission" date="2015-11" db="EMBL/GenBank/DDBJ databases">
        <title>Genomic analysis of 38 Legionella species identifies large and diverse effector repertoires.</title>
        <authorList>
            <person name="Burstein D."/>
            <person name="Amaro F."/>
            <person name="Zusman T."/>
            <person name="Lifshitz Z."/>
            <person name="Cohen O."/>
            <person name="Gilbert J.A."/>
            <person name="Pupko T."/>
            <person name="Shuman H.A."/>
            <person name="Segal G."/>
        </authorList>
    </citation>
    <scope>NUCLEOTIDE SEQUENCE [LARGE SCALE GENOMIC DNA]</scope>
    <source>
        <strain evidence="3 4">ATCC 49506</strain>
    </source>
</reference>
<gene>
    <name evidence="3" type="ORF">Lnau_2540</name>
</gene>
<keyword evidence="2" id="KW-1133">Transmembrane helix</keyword>
<dbReference type="OrthoDB" id="516834at2"/>
<evidence type="ECO:0000256" key="2">
    <source>
        <dbReference type="SAM" id="Phobius"/>
    </source>
</evidence>
<dbReference type="Gene3D" id="3.30.2310.20">
    <property type="entry name" value="RelE-like"/>
    <property type="match status" value="1"/>
</dbReference>
<evidence type="ECO:0000313" key="4">
    <source>
        <dbReference type="Proteomes" id="UP000054725"/>
    </source>
</evidence>
<dbReference type="AlphaFoldDB" id="A0A0W0WKP5"/>
<dbReference type="PATRIC" id="fig|45070.6.peg.2680"/>
<sequence length="101" mass="11670">MSRYQFTSQAHQDLIQIRRFTLKQWGSKQSLIYLKELKKTVELLSAMPLMGKNCADDLGKDIYRFLYGSHTIYCLTLPDLIIVIAILHQSMVPESHLGSRL</sequence>
<accession>A0A0W0WKP5</accession>
<feature type="transmembrane region" description="Helical" evidence="2">
    <location>
        <begin position="72"/>
        <end position="91"/>
    </location>
</feature>
<evidence type="ECO:0000313" key="3">
    <source>
        <dbReference type="EMBL" id="KTD32892.1"/>
    </source>
</evidence>
<dbReference type="InterPro" id="IPR007712">
    <property type="entry name" value="RelE/ParE_toxin"/>
</dbReference>
<keyword evidence="4" id="KW-1185">Reference proteome</keyword>
<keyword evidence="1" id="KW-1277">Toxin-antitoxin system</keyword>
<dbReference type="Proteomes" id="UP000054725">
    <property type="component" value="Unassembled WGS sequence"/>
</dbReference>
<proteinExistence type="predicted"/>
<dbReference type="RefSeq" id="WP_058505529.1">
    <property type="nucleotide sequence ID" value="NZ_CAAAIF010000004.1"/>
</dbReference>
<protein>
    <submittedName>
        <fullName evidence="3">Putative toxin antitoxin plasmid stabilization system ParE</fullName>
    </submittedName>
</protein>
<dbReference type="InterPro" id="IPR035093">
    <property type="entry name" value="RelE/ParE_toxin_dom_sf"/>
</dbReference>
<name>A0A0W0WKP5_9GAMM</name>
<dbReference type="Pfam" id="PF05016">
    <property type="entry name" value="ParE_toxin"/>
    <property type="match status" value="1"/>
</dbReference>
<evidence type="ECO:0000256" key="1">
    <source>
        <dbReference type="ARBA" id="ARBA00022649"/>
    </source>
</evidence>
<organism evidence="3 4">
    <name type="scientific">Legionella nautarum</name>
    <dbReference type="NCBI Taxonomy" id="45070"/>
    <lineage>
        <taxon>Bacteria</taxon>
        <taxon>Pseudomonadati</taxon>
        <taxon>Pseudomonadota</taxon>
        <taxon>Gammaproteobacteria</taxon>
        <taxon>Legionellales</taxon>
        <taxon>Legionellaceae</taxon>
        <taxon>Legionella</taxon>
    </lineage>
</organism>